<dbReference type="RefSeq" id="WP_018248504.1">
    <property type="nucleotide sequence ID" value="NZ_SOEG01000007.1"/>
</dbReference>
<organism evidence="3 4">
    <name type="scientific">Orenia marismortui</name>
    <dbReference type="NCBI Taxonomy" id="46469"/>
    <lineage>
        <taxon>Bacteria</taxon>
        <taxon>Bacillati</taxon>
        <taxon>Bacillota</taxon>
        <taxon>Clostridia</taxon>
        <taxon>Halanaerobiales</taxon>
        <taxon>Halobacteroidaceae</taxon>
        <taxon>Orenia</taxon>
    </lineage>
</organism>
<evidence type="ECO:0000313" key="4">
    <source>
        <dbReference type="Proteomes" id="UP000295832"/>
    </source>
</evidence>
<evidence type="ECO:0000259" key="2">
    <source>
        <dbReference type="Pfam" id="PF01910"/>
    </source>
</evidence>
<dbReference type="Pfam" id="PF01910">
    <property type="entry name" value="Thiamine_BP"/>
    <property type="match status" value="1"/>
</dbReference>
<dbReference type="PANTHER" id="PTHR33777:SF1">
    <property type="entry name" value="UPF0045 PROTEIN ECM15"/>
    <property type="match status" value="1"/>
</dbReference>
<dbReference type="GO" id="GO:0005829">
    <property type="term" value="C:cytosol"/>
    <property type="evidence" value="ECO:0007669"/>
    <property type="project" value="TreeGrafter"/>
</dbReference>
<dbReference type="EMBL" id="SOEG01000007">
    <property type="protein sequence ID" value="TDX52300.1"/>
    <property type="molecule type" value="Genomic_DNA"/>
</dbReference>
<dbReference type="AlphaFoldDB" id="A0A4R8GZM2"/>
<sequence length="99" mass="11140">MAIVEVSVVPIGTEDTSLSKYVAGCHKILANEDNIDYQLTAMGTIIEGELDDILEIIKKIHKLPFDNGAKRVYTNIKIDDRRDKKANIQQKIRSVKSKL</sequence>
<proteinExistence type="inferred from homology"/>
<gene>
    <name evidence="3" type="ORF">C7959_1076</name>
</gene>
<protein>
    <submittedName>
        <fullName evidence="3">Uncharacterized protein (TIGR00106 family)</fullName>
    </submittedName>
</protein>
<dbReference type="Proteomes" id="UP000295832">
    <property type="component" value="Unassembled WGS sequence"/>
</dbReference>
<dbReference type="InterPro" id="IPR029756">
    <property type="entry name" value="MTH1187/YkoF-like"/>
</dbReference>
<dbReference type="NCBIfam" id="TIGR00106">
    <property type="entry name" value="MTH1187 family thiamine-binding protein"/>
    <property type="match status" value="1"/>
</dbReference>
<reference evidence="3 4" key="1">
    <citation type="submission" date="2019-03" db="EMBL/GenBank/DDBJ databases">
        <title>Subsurface microbial communities from deep shales in Ohio and West Virginia, USA.</title>
        <authorList>
            <person name="Wrighton K."/>
        </authorList>
    </citation>
    <scope>NUCLEOTIDE SEQUENCE [LARGE SCALE GENOMIC DNA]</scope>
    <source>
        <strain evidence="3 4">MSL 6dP</strain>
    </source>
</reference>
<keyword evidence="4" id="KW-1185">Reference proteome</keyword>
<accession>A0A4R8GZM2</accession>
<dbReference type="SUPFAM" id="SSF89957">
    <property type="entry name" value="MTH1187/YkoF-like"/>
    <property type="match status" value="1"/>
</dbReference>
<evidence type="ECO:0000313" key="3">
    <source>
        <dbReference type="EMBL" id="TDX52300.1"/>
    </source>
</evidence>
<comment type="caution">
    <text evidence="3">The sequence shown here is derived from an EMBL/GenBank/DDBJ whole genome shotgun (WGS) entry which is preliminary data.</text>
</comment>
<dbReference type="InterPro" id="IPR051614">
    <property type="entry name" value="UPF0045_domain"/>
</dbReference>
<name>A0A4R8GZM2_9FIRM</name>
<evidence type="ECO:0000256" key="1">
    <source>
        <dbReference type="ARBA" id="ARBA00010272"/>
    </source>
</evidence>
<dbReference type="Gene3D" id="3.30.70.930">
    <property type="match status" value="1"/>
</dbReference>
<dbReference type="InterPro" id="IPR002767">
    <property type="entry name" value="Thiamine_BP"/>
</dbReference>
<comment type="similarity">
    <text evidence="1">Belongs to the UPF0045 family.</text>
</comment>
<feature type="domain" description="Thiamine-binding protein" evidence="2">
    <location>
        <begin position="4"/>
        <end position="96"/>
    </location>
</feature>
<dbReference type="PANTHER" id="PTHR33777">
    <property type="entry name" value="UPF0045 PROTEIN ECM15"/>
    <property type="match status" value="1"/>
</dbReference>